<sequence length="300" mass="32573">MRKPSHSQSQAESGSKLAEQLLSEKVDIGILTVEGAIMHQSEGGFGGGKGASGEKLVAAIQQAEKDGVKGLLVKINSPGGTAAASQAIYQRLQDIKRKSKVKIVATMGDVAASGGYYIACAADQIVANPATLTGSIGVIAQFTKLQGLYDKLGLATTVIKSGKHKDIGSPFRPTTPEETKILQAMIDDTYQDFVHAVAEGRHLPEGRVRELADGRIYTGNQALKNKLVDRLGDYNFALEQLQKMTQTGKNARLKDYSKPSFNEFLQMFSTRLQHTPLDTLEQASMVHLQHLNKIPLMLYY</sequence>
<evidence type="ECO:0000256" key="4">
    <source>
        <dbReference type="ARBA" id="ARBA00022825"/>
    </source>
</evidence>
<feature type="domain" description="Peptidase S49" evidence="5">
    <location>
        <begin position="96"/>
        <end position="244"/>
    </location>
</feature>
<comment type="similarity">
    <text evidence="1">Belongs to the peptidase S49 family.</text>
</comment>
<dbReference type="InterPro" id="IPR004635">
    <property type="entry name" value="Pept_S49_SppA"/>
</dbReference>
<evidence type="ECO:0000256" key="2">
    <source>
        <dbReference type="ARBA" id="ARBA00022670"/>
    </source>
</evidence>
<dbReference type="AlphaFoldDB" id="A0A2M7G231"/>
<dbReference type="GO" id="GO:0008236">
    <property type="term" value="F:serine-type peptidase activity"/>
    <property type="evidence" value="ECO:0007669"/>
    <property type="project" value="UniProtKB-KW"/>
</dbReference>
<dbReference type="CDD" id="cd07023">
    <property type="entry name" value="S49_Sppa_N_C"/>
    <property type="match status" value="1"/>
</dbReference>
<organism evidence="6 7">
    <name type="scientific">bacterium (Candidatus Blackallbacteria) CG17_big_fil_post_rev_8_21_14_2_50_48_46</name>
    <dbReference type="NCBI Taxonomy" id="2014261"/>
    <lineage>
        <taxon>Bacteria</taxon>
        <taxon>Candidatus Blackallbacteria</taxon>
    </lineage>
</organism>
<dbReference type="EMBL" id="PFFQ01000044">
    <property type="protein sequence ID" value="PIW15824.1"/>
    <property type="molecule type" value="Genomic_DNA"/>
</dbReference>
<evidence type="ECO:0000313" key="6">
    <source>
        <dbReference type="EMBL" id="PIW15824.1"/>
    </source>
</evidence>
<gene>
    <name evidence="6" type="primary">sppA</name>
    <name evidence="6" type="ORF">COW36_15815</name>
</gene>
<dbReference type="PANTHER" id="PTHR42987">
    <property type="entry name" value="PEPTIDASE S49"/>
    <property type="match status" value="1"/>
</dbReference>
<dbReference type="Proteomes" id="UP000231019">
    <property type="component" value="Unassembled WGS sequence"/>
</dbReference>
<comment type="caution">
    <text evidence="6">The sequence shown here is derived from an EMBL/GenBank/DDBJ whole genome shotgun (WGS) entry which is preliminary data.</text>
</comment>
<dbReference type="PANTHER" id="PTHR42987:SF7">
    <property type="entry name" value="SIGNAL PEPTIDE PEPTIDASE SPPA-RELATED"/>
    <property type="match status" value="1"/>
</dbReference>
<evidence type="ECO:0000256" key="3">
    <source>
        <dbReference type="ARBA" id="ARBA00022801"/>
    </source>
</evidence>
<accession>A0A2M7G231</accession>
<dbReference type="Pfam" id="PF01343">
    <property type="entry name" value="Peptidase_S49"/>
    <property type="match status" value="1"/>
</dbReference>
<dbReference type="NCBIfam" id="TIGR00706">
    <property type="entry name" value="SppA_dom"/>
    <property type="match status" value="1"/>
</dbReference>
<protein>
    <submittedName>
        <fullName evidence="6">Signal peptide peptidase SppA</fullName>
    </submittedName>
</protein>
<keyword evidence="2" id="KW-0645">Protease</keyword>
<keyword evidence="3" id="KW-0378">Hydrolase</keyword>
<dbReference type="Gene3D" id="3.90.226.10">
    <property type="entry name" value="2-enoyl-CoA Hydratase, Chain A, domain 1"/>
    <property type="match status" value="1"/>
</dbReference>
<dbReference type="InterPro" id="IPR029045">
    <property type="entry name" value="ClpP/crotonase-like_dom_sf"/>
</dbReference>
<dbReference type="SUPFAM" id="SSF52096">
    <property type="entry name" value="ClpP/crotonase"/>
    <property type="match status" value="1"/>
</dbReference>
<name>A0A2M7G231_9BACT</name>
<evidence type="ECO:0000259" key="5">
    <source>
        <dbReference type="Pfam" id="PF01343"/>
    </source>
</evidence>
<proteinExistence type="inferred from homology"/>
<reference evidence="6 7" key="1">
    <citation type="submission" date="2017-09" db="EMBL/GenBank/DDBJ databases">
        <title>Depth-based differentiation of microbial function through sediment-hosted aquifers and enrichment of novel symbionts in the deep terrestrial subsurface.</title>
        <authorList>
            <person name="Probst A.J."/>
            <person name="Ladd B."/>
            <person name="Jarett J.K."/>
            <person name="Geller-Mcgrath D.E."/>
            <person name="Sieber C.M."/>
            <person name="Emerson J.B."/>
            <person name="Anantharaman K."/>
            <person name="Thomas B.C."/>
            <person name="Malmstrom R."/>
            <person name="Stieglmeier M."/>
            <person name="Klingl A."/>
            <person name="Woyke T."/>
            <person name="Ryan C.M."/>
            <person name="Banfield J.F."/>
        </authorList>
    </citation>
    <scope>NUCLEOTIDE SEQUENCE [LARGE SCALE GENOMIC DNA]</scope>
    <source>
        <strain evidence="6">CG17_big_fil_post_rev_8_21_14_2_50_48_46</strain>
    </source>
</reference>
<keyword evidence="4" id="KW-0720">Serine protease</keyword>
<evidence type="ECO:0000256" key="1">
    <source>
        <dbReference type="ARBA" id="ARBA00008683"/>
    </source>
</evidence>
<dbReference type="GO" id="GO:0006508">
    <property type="term" value="P:proteolysis"/>
    <property type="evidence" value="ECO:0007669"/>
    <property type="project" value="UniProtKB-KW"/>
</dbReference>
<dbReference type="InterPro" id="IPR047272">
    <property type="entry name" value="S49_SppA_C"/>
</dbReference>
<dbReference type="InterPro" id="IPR002142">
    <property type="entry name" value="Peptidase_S49"/>
</dbReference>
<evidence type="ECO:0000313" key="7">
    <source>
        <dbReference type="Proteomes" id="UP000231019"/>
    </source>
</evidence>